<evidence type="ECO:0008006" key="4">
    <source>
        <dbReference type="Google" id="ProtNLM"/>
    </source>
</evidence>
<evidence type="ECO:0000256" key="1">
    <source>
        <dbReference type="SAM" id="MobiDB-lite"/>
    </source>
</evidence>
<dbReference type="EMBL" id="BAAAOG010000004">
    <property type="protein sequence ID" value="GAA1960594.1"/>
    <property type="molecule type" value="Genomic_DNA"/>
</dbReference>
<proteinExistence type="predicted"/>
<keyword evidence="3" id="KW-1185">Reference proteome</keyword>
<sequence length="215" mass="23859">MGKTADAIVEGVSIASAAARLAVRNHILVETIAHDEPYTVDRFAGLAHETLIGLADEQDAAADLARRQRKNAWGKFTDPDSTHDYRDRDTRNLRKRQRQYRGVAKELRRRAEDSEEVQLLVKESRDAAWGDVEANLLRRLAVEGMRAGVDPDYDMLRAARMQSLRLIDLSRLAAHRRHLGDGEDGEPDPSSNDEPDFVTGPGPAGQPVDVSDAVE</sequence>
<organism evidence="2 3">
    <name type="scientific">Microbacterium deminutum</name>
    <dbReference type="NCBI Taxonomy" id="344164"/>
    <lineage>
        <taxon>Bacteria</taxon>
        <taxon>Bacillati</taxon>
        <taxon>Actinomycetota</taxon>
        <taxon>Actinomycetes</taxon>
        <taxon>Micrococcales</taxon>
        <taxon>Microbacteriaceae</taxon>
        <taxon>Microbacterium</taxon>
    </lineage>
</organism>
<gene>
    <name evidence="2" type="ORF">GCM10009776_24050</name>
</gene>
<feature type="region of interest" description="Disordered" evidence="1">
    <location>
        <begin position="177"/>
        <end position="215"/>
    </location>
</feature>
<accession>A0ABN2QYN5</accession>
<evidence type="ECO:0000313" key="2">
    <source>
        <dbReference type="EMBL" id="GAA1960594.1"/>
    </source>
</evidence>
<reference evidence="2 3" key="1">
    <citation type="journal article" date="2019" name="Int. J. Syst. Evol. Microbiol.">
        <title>The Global Catalogue of Microorganisms (GCM) 10K type strain sequencing project: providing services to taxonomists for standard genome sequencing and annotation.</title>
        <authorList>
            <consortium name="The Broad Institute Genomics Platform"/>
            <consortium name="The Broad Institute Genome Sequencing Center for Infectious Disease"/>
            <person name="Wu L."/>
            <person name="Ma J."/>
        </authorList>
    </citation>
    <scope>NUCLEOTIDE SEQUENCE [LARGE SCALE GENOMIC DNA]</scope>
    <source>
        <strain evidence="2 3">JCM 14901</strain>
    </source>
</reference>
<dbReference type="Proteomes" id="UP001499933">
    <property type="component" value="Unassembled WGS sequence"/>
</dbReference>
<comment type="caution">
    <text evidence="2">The sequence shown here is derived from an EMBL/GenBank/DDBJ whole genome shotgun (WGS) entry which is preliminary data.</text>
</comment>
<feature type="compositionally biased region" description="Acidic residues" evidence="1">
    <location>
        <begin position="182"/>
        <end position="196"/>
    </location>
</feature>
<dbReference type="RefSeq" id="WP_344094938.1">
    <property type="nucleotide sequence ID" value="NZ_BAAAOG010000004.1"/>
</dbReference>
<name>A0ABN2QYN5_9MICO</name>
<evidence type="ECO:0000313" key="3">
    <source>
        <dbReference type="Proteomes" id="UP001499933"/>
    </source>
</evidence>
<protein>
    <recommendedName>
        <fullName evidence="4">Asparagine synthase</fullName>
    </recommendedName>
</protein>